<dbReference type="Proteomes" id="UP000076878">
    <property type="component" value="Unassembled WGS sequence"/>
</dbReference>
<feature type="transmembrane region" description="Helical" evidence="1">
    <location>
        <begin position="160"/>
        <end position="179"/>
    </location>
</feature>
<dbReference type="Proteomes" id="UP000199280">
    <property type="component" value="Unassembled WGS sequence"/>
</dbReference>
<feature type="transmembrane region" description="Helical" evidence="1">
    <location>
        <begin position="92"/>
        <end position="110"/>
    </location>
</feature>
<name>A0A143YMM5_9LACT</name>
<dbReference type="RefSeq" id="WP_068622537.1">
    <property type="nucleotide sequence ID" value="NZ_FJNB01000007.1"/>
</dbReference>
<gene>
    <name evidence="4" type="ORF">SAMN05216375_10626</name>
    <name evidence="3" type="ORF">TR210_1176</name>
</gene>
<feature type="transmembrane region" description="Helical" evidence="1">
    <location>
        <begin position="130"/>
        <end position="148"/>
    </location>
</feature>
<keyword evidence="1" id="KW-0812">Transmembrane</keyword>
<evidence type="ECO:0000259" key="2">
    <source>
        <dbReference type="Pfam" id="PF04892"/>
    </source>
</evidence>
<organism evidence="3 5">
    <name type="scientific">Trichococcus ilyis</name>
    <dbReference type="NCBI Taxonomy" id="640938"/>
    <lineage>
        <taxon>Bacteria</taxon>
        <taxon>Bacillati</taxon>
        <taxon>Bacillota</taxon>
        <taxon>Bacilli</taxon>
        <taxon>Lactobacillales</taxon>
        <taxon>Carnobacteriaceae</taxon>
        <taxon>Trichococcus</taxon>
    </lineage>
</organism>
<reference evidence="4 6" key="2">
    <citation type="submission" date="2016-10" db="EMBL/GenBank/DDBJ databases">
        <authorList>
            <person name="Varghese N."/>
            <person name="Submissions S."/>
        </authorList>
    </citation>
    <scope>NUCLEOTIDE SEQUENCE [LARGE SCALE GENOMIC DNA]</scope>
    <source>
        <strain evidence="4 6">DSM 22150</strain>
    </source>
</reference>
<proteinExistence type="predicted"/>
<sequence length="217" mass="24432">MNRERRYYDWLPVIAWMIVIFMLSAQPGDQSIVLSGNVTRFFADALNQVAAFIEYFTRAQGTVVFMAGILVLIHLLETQADEPRLFGIKKRWIIVGTAIFFVLAIGLFLFVDFVHNTSFAYAGRLMRKSAHFFAYLILGFLVSHALKNEASAASAWKRRGISLASCILYAISDEFHQLFVPGRGPLVKDVFIDGSGAALGILLYVGARGAWMRWRNK</sequence>
<dbReference type="InterPro" id="IPR006976">
    <property type="entry name" value="VanZ-like"/>
</dbReference>
<keyword evidence="1" id="KW-1133">Transmembrane helix</keyword>
<dbReference type="STRING" id="640938.TR210_1176"/>
<feature type="transmembrane region" description="Helical" evidence="1">
    <location>
        <begin position="7"/>
        <end position="25"/>
    </location>
</feature>
<evidence type="ECO:0000313" key="5">
    <source>
        <dbReference type="Proteomes" id="UP000076878"/>
    </source>
</evidence>
<reference evidence="3 5" key="1">
    <citation type="submission" date="2016-02" db="EMBL/GenBank/DDBJ databases">
        <authorList>
            <person name="Wen L."/>
            <person name="He K."/>
            <person name="Yang H."/>
        </authorList>
    </citation>
    <scope>NUCLEOTIDE SEQUENCE [LARGE SCALE GENOMIC DNA]</scope>
    <source>
        <strain evidence="3">Trichococcus_R210</strain>
    </source>
</reference>
<dbReference type="OrthoDB" id="291892at2"/>
<evidence type="ECO:0000313" key="3">
    <source>
        <dbReference type="EMBL" id="CZQ93956.1"/>
    </source>
</evidence>
<accession>A0A143YMM5</accession>
<evidence type="ECO:0000256" key="1">
    <source>
        <dbReference type="SAM" id="Phobius"/>
    </source>
</evidence>
<feature type="domain" description="VanZ-like" evidence="2">
    <location>
        <begin position="11"/>
        <end position="205"/>
    </location>
</feature>
<dbReference type="EMBL" id="FJNB01000007">
    <property type="protein sequence ID" value="CZQ93956.1"/>
    <property type="molecule type" value="Genomic_DNA"/>
</dbReference>
<keyword evidence="1" id="KW-0472">Membrane</keyword>
<dbReference type="Pfam" id="PF04892">
    <property type="entry name" value="VanZ"/>
    <property type="match status" value="1"/>
</dbReference>
<keyword evidence="6" id="KW-1185">Reference proteome</keyword>
<dbReference type="AlphaFoldDB" id="A0A143YMM5"/>
<dbReference type="NCBIfam" id="NF037970">
    <property type="entry name" value="vanZ_1"/>
    <property type="match status" value="1"/>
</dbReference>
<evidence type="ECO:0000313" key="4">
    <source>
        <dbReference type="EMBL" id="SEI99816.1"/>
    </source>
</evidence>
<feature type="transmembrane region" description="Helical" evidence="1">
    <location>
        <begin position="191"/>
        <end position="211"/>
    </location>
</feature>
<evidence type="ECO:0000313" key="6">
    <source>
        <dbReference type="Proteomes" id="UP000199280"/>
    </source>
</evidence>
<dbReference type="EMBL" id="FNYT01000006">
    <property type="protein sequence ID" value="SEI99816.1"/>
    <property type="molecule type" value="Genomic_DNA"/>
</dbReference>
<protein>
    <submittedName>
        <fullName evidence="4">VanZ like family protein</fullName>
    </submittedName>
</protein>